<dbReference type="Proteomes" id="UP000013785">
    <property type="component" value="Unassembled WGS sequence"/>
</dbReference>
<keyword evidence="1" id="KW-0119">Carbohydrate metabolism</keyword>
<dbReference type="Gene3D" id="3.40.50.1360">
    <property type="match status" value="1"/>
</dbReference>
<dbReference type="InterPro" id="IPR052960">
    <property type="entry name" value="GlcN6P_deaminase-like"/>
</dbReference>
<dbReference type="Pfam" id="PF01182">
    <property type="entry name" value="Glucosamine_iso"/>
    <property type="match status" value="1"/>
</dbReference>
<dbReference type="GO" id="GO:0004342">
    <property type="term" value="F:glucosamine-6-phosphate deaminase activity"/>
    <property type="evidence" value="ECO:0007669"/>
    <property type="project" value="InterPro"/>
</dbReference>
<sequence>MKLIIANDEKEMSAIAAQHLLGYMYKEERVNLAITGGTSPKGTYEILAPQVKGKPYFSNVHYYNFDEIPYKKEDREGVTLSELRKLYFTPAEISDEFIHPLDQHNYLDQDKRLKEDGGLDVLFLGVGADGHYCGNLPQTTKFGDLTSRVENDDRLKARILPEFNNVEEDVPDYYITMGPRSVMAAKHLIMIATGTKKAAIIERLLNGPVDENVPATLLMLHPNLTLIIDKDAASQLK</sequence>
<dbReference type="InterPro" id="IPR037171">
    <property type="entry name" value="NagB/RpiA_transferase-like"/>
</dbReference>
<dbReference type="SUPFAM" id="SSF100950">
    <property type="entry name" value="NagB/RpiA/CoA transferase-like"/>
    <property type="match status" value="1"/>
</dbReference>
<keyword evidence="4" id="KW-1185">Reference proteome</keyword>
<dbReference type="PANTHER" id="PTHR42892:SF1">
    <property type="entry name" value="GLUCOSAMINE-6-PHOSPHATE ISOMERASE"/>
    <property type="match status" value="1"/>
</dbReference>
<protein>
    <recommendedName>
        <fullName evidence="2">Glucosamine/galactosamine-6-phosphate isomerase domain-containing protein</fullName>
    </recommendedName>
</protein>
<dbReference type="InterPro" id="IPR018321">
    <property type="entry name" value="Glucosamine6P_isomerase_CS"/>
</dbReference>
<dbReference type="STRING" id="154621.RV11_GL002382"/>
<dbReference type="HOGENOM" id="CLU_049611_1_1_9"/>
<dbReference type="PANTHER" id="PTHR42892">
    <property type="entry name" value="GLUCOSAMINE-6-PHOSPHATE DEAMINASE-LIKE PROTEIN BT_0258-RELATED"/>
    <property type="match status" value="1"/>
</dbReference>
<dbReference type="PATRIC" id="fig|1158610.3.peg.1435"/>
<dbReference type="InterPro" id="IPR004547">
    <property type="entry name" value="Glucosamine6P_isomerase"/>
</dbReference>
<dbReference type="AlphaFoldDB" id="R3WS31"/>
<evidence type="ECO:0000259" key="2">
    <source>
        <dbReference type="Pfam" id="PF01182"/>
    </source>
</evidence>
<accession>R3WS31</accession>
<comment type="caution">
    <text evidence="3">The sequence shown here is derived from an EMBL/GenBank/DDBJ whole genome shotgun (WGS) entry which is preliminary data.</text>
</comment>
<dbReference type="EMBL" id="AJAT01000013">
    <property type="protein sequence ID" value="EOL44635.1"/>
    <property type="molecule type" value="Genomic_DNA"/>
</dbReference>
<dbReference type="InterPro" id="IPR006148">
    <property type="entry name" value="Glc/Gal-6P_isomerase"/>
</dbReference>
<reference evidence="3 4" key="1">
    <citation type="submission" date="2013-02" db="EMBL/GenBank/DDBJ databases">
        <title>The Genome Sequence of Enterococcus phoeniculicola BAA-412.</title>
        <authorList>
            <consortium name="The Broad Institute Genome Sequencing Platform"/>
            <consortium name="The Broad Institute Genome Sequencing Center for Infectious Disease"/>
            <person name="Earl A.M."/>
            <person name="Gilmore M.S."/>
            <person name="Lebreton F."/>
            <person name="Walker B."/>
            <person name="Young S.K."/>
            <person name="Zeng Q."/>
            <person name="Gargeya S."/>
            <person name="Fitzgerald M."/>
            <person name="Haas B."/>
            <person name="Abouelleil A."/>
            <person name="Alvarado L."/>
            <person name="Arachchi H.M."/>
            <person name="Berlin A.M."/>
            <person name="Chapman S.B."/>
            <person name="Dewar J."/>
            <person name="Goldberg J."/>
            <person name="Griggs A."/>
            <person name="Gujja S."/>
            <person name="Hansen M."/>
            <person name="Howarth C."/>
            <person name="Imamovic A."/>
            <person name="Larimer J."/>
            <person name="McCowan C."/>
            <person name="Murphy C."/>
            <person name="Neiman D."/>
            <person name="Pearson M."/>
            <person name="Priest M."/>
            <person name="Roberts A."/>
            <person name="Saif S."/>
            <person name="Shea T."/>
            <person name="Sisk P."/>
            <person name="Sykes S."/>
            <person name="Wortman J."/>
            <person name="Nusbaum C."/>
            <person name="Birren B."/>
        </authorList>
    </citation>
    <scope>NUCLEOTIDE SEQUENCE [LARGE SCALE GENOMIC DNA]</scope>
    <source>
        <strain evidence="3 4">ATCC BAA-412</strain>
    </source>
</reference>
<evidence type="ECO:0000256" key="1">
    <source>
        <dbReference type="ARBA" id="ARBA00023277"/>
    </source>
</evidence>
<evidence type="ECO:0000313" key="4">
    <source>
        <dbReference type="Proteomes" id="UP000013785"/>
    </source>
</evidence>
<feature type="domain" description="Glucosamine/galactosamine-6-phosphate isomerase" evidence="2">
    <location>
        <begin position="22"/>
        <end position="219"/>
    </location>
</feature>
<dbReference type="OrthoDB" id="9810967at2"/>
<dbReference type="GO" id="GO:0005975">
    <property type="term" value="P:carbohydrate metabolic process"/>
    <property type="evidence" value="ECO:0007669"/>
    <property type="project" value="InterPro"/>
</dbReference>
<name>R3WS31_9ENTE</name>
<dbReference type="CDD" id="cd01399">
    <property type="entry name" value="GlcN6P_deaminase"/>
    <property type="match status" value="1"/>
</dbReference>
<dbReference type="RefSeq" id="WP_010768115.1">
    <property type="nucleotide sequence ID" value="NZ_ASWE01000003.1"/>
</dbReference>
<dbReference type="GO" id="GO:0006044">
    <property type="term" value="P:N-acetylglucosamine metabolic process"/>
    <property type="evidence" value="ECO:0007669"/>
    <property type="project" value="InterPro"/>
</dbReference>
<dbReference type="PROSITE" id="PS01161">
    <property type="entry name" value="GLC_GALNAC_ISOMERASE"/>
    <property type="match status" value="1"/>
</dbReference>
<organism evidence="3 4">
    <name type="scientific">Enterococcus phoeniculicola ATCC BAA-412</name>
    <dbReference type="NCBI Taxonomy" id="1158610"/>
    <lineage>
        <taxon>Bacteria</taxon>
        <taxon>Bacillati</taxon>
        <taxon>Bacillota</taxon>
        <taxon>Bacilli</taxon>
        <taxon>Lactobacillales</taxon>
        <taxon>Enterococcaceae</taxon>
        <taxon>Enterococcus</taxon>
    </lineage>
</organism>
<dbReference type="eggNOG" id="COG0363">
    <property type="taxonomic scope" value="Bacteria"/>
</dbReference>
<gene>
    <name evidence="3" type="ORF">UC3_01452</name>
</gene>
<proteinExistence type="predicted"/>
<dbReference type="NCBIfam" id="NF009022">
    <property type="entry name" value="PRK12358.1"/>
    <property type="match status" value="1"/>
</dbReference>
<evidence type="ECO:0000313" key="3">
    <source>
        <dbReference type="EMBL" id="EOL44635.1"/>
    </source>
</evidence>